<evidence type="ECO:0000256" key="1">
    <source>
        <dbReference type="SAM" id="Phobius"/>
    </source>
</evidence>
<evidence type="ECO:0000313" key="2">
    <source>
        <dbReference type="EMBL" id="KAF6162624.1"/>
    </source>
</evidence>
<keyword evidence="1" id="KW-1133">Transmembrane helix</keyword>
<reference evidence="2 3" key="1">
    <citation type="journal article" date="2020" name="IScience">
        <title>Genome Sequencing of the Endangered Kingdonia uniflora (Circaeasteraceae, Ranunculales) Reveals Potential Mechanisms of Evolutionary Specialization.</title>
        <authorList>
            <person name="Sun Y."/>
            <person name="Deng T."/>
            <person name="Zhang A."/>
            <person name="Moore M.J."/>
            <person name="Landis J.B."/>
            <person name="Lin N."/>
            <person name="Zhang H."/>
            <person name="Zhang X."/>
            <person name="Huang J."/>
            <person name="Zhang X."/>
            <person name="Sun H."/>
            <person name="Wang H."/>
        </authorList>
    </citation>
    <scope>NUCLEOTIDE SEQUENCE [LARGE SCALE GENOMIC DNA]</scope>
    <source>
        <strain evidence="2">TB1705</strain>
        <tissue evidence="2">Leaf</tissue>
    </source>
</reference>
<proteinExistence type="predicted"/>
<protein>
    <submittedName>
        <fullName evidence="2">Uncharacterized protein</fullName>
    </submittedName>
</protein>
<evidence type="ECO:0000313" key="3">
    <source>
        <dbReference type="Proteomes" id="UP000541444"/>
    </source>
</evidence>
<keyword evidence="1" id="KW-0472">Membrane</keyword>
<accession>A0A7J7N6G7</accession>
<feature type="transmembrane region" description="Helical" evidence="1">
    <location>
        <begin position="12"/>
        <end position="34"/>
    </location>
</feature>
<sequence>MLVGRLPTRPRTFYFFFILMLAAFLFFSFLVRVWGKTLETLEFAIGRFSLF</sequence>
<organism evidence="2 3">
    <name type="scientific">Kingdonia uniflora</name>
    <dbReference type="NCBI Taxonomy" id="39325"/>
    <lineage>
        <taxon>Eukaryota</taxon>
        <taxon>Viridiplantae</taxon>
        <taxon>Streptophyta</taxon>
        <taxon>Embryophyta</taxon>
        <taxon>Tracheophyta</taxon>
        <taxon>Spermatophyta</taxon>
        <taxon>Magnoliopsida</taxon>
        <taxon>Ranunculales</taxon>
        <taxon>Circaeasteraceae</taxon>
        <taxon>Kingdonia</taxon>
    </lineage>
</organism>
<name>A0A7J7N6G7_9MAGN</name>
<keyword evidence="3" id="KW-1185">Reference proteome</keyword>
<dbReference type="AlphaFoldDB" id="A0A7J7N6G7"/>
<comment type="caution">
    <text evidence="2">The sequence shown here is derived from an EMBL/GenBank/DDBJ whole genome shotgun (WGS) entry which is preliminary data.</text>
</comment>
<gene>
    <name evidence="2" type="ORF">GIB67_003170</name>
</gene>
<dbReference type="Proteomes" id="UP000541444">
    <property type="component" value="Unassembled WGS sequence"/>
</dbReference>
<dbReference type="EMBL" id="JACGCM010001019">
    <property type="protein sequence ID" value="KAF6162624.1"/>
    <property type="molecule type" value="Genomic_DNA"/>
</dbReference>
<keyword evidence="1" id="KW-0812">Transmembrane</keyword>